<proteinExistence type="inferred from homology"/>
<dbReference type="PROSITE" id="PS01227">
    <property type="entry name" value="UPF0012"/>
    <property type="match status" value="1"/>
</dbReference>
<dbReference type="Pfam" id="PF00795">
    <property type="entry name" value="CN_hydrolase"/>
    <property type="match status" value="1"/>
</dbReference>
<dbReference type="PANTHER" id="PTHR23088">
    <property type="entry name" value="NITRILASE-RELATED"/>
    <property type="match status" value="1"/>
</dbReference>
<evidence type="ECO:0000256" key="1">
    <source>
        <dbReference type="ARBA" id="ARBA00010613"/>
    </source>
</evidence>
<dbReference type="EMBL" id="BMRJ01000001">
    <property type="protein sequence ID" value="GGR22392.1"/>
    <property type="molecule type" value="Genomic_DNA"/>
</dbReference>
<organism evidence="3 4">
    <name type="scientific">Agromyces mediolanus</name>
    <name type="common">Corynebacterium mediolanum</name>
    <dbReference type="NCBI Taxonomy" id="41986"/>
    <lineage>
        <taxon>Bacteria</taxon>
        <taxon>Bacillati</taxon>
        <taxon>Actinomycetota</taxon>
        <taxon>Actinomycetes</taxon>
        <taxon>Micrococcales</taxon>
        <taxon>Microbacteriaceae</taxon>
        <taxon>Agromyces</taxon>
    </lineage>
</organism>
<dbReference type="InterPro" id="IPR001110">
    <property type="entry name" value="UPF0012_CS"/>
</dbReference>
<dbReference type="PANTHER" id="PTHR23088:SF27">
    <property type="entry name" value="DEAMINATED GLUTATHIONE AMIDASE"/>
    <property type="match status" value="1"/>
</dbReference>
<comment type="caution">
    <text evidence="3">The sequence shown here is derived from an EMBL/GenBank/DDBJ whole genome shotgun (WGS) entry which is preliminary data.</text>
</comment>
<feature type="domain" description="CN hydrolase" evidence="2">
    <location>
        <begin position="7"/>
        <end position="246"/>
    </location>
</feature>
<dbReference type="PROSITE" id="PS50263">
    <property type="entry name" value="CN_HYDROLASE"/>
    <property type="match status" value="1"/>
</dbReference>
<evidence type="ECO:0000313" key="4">
    <source>
        <dbReference type="Proteomes" id="UP000610303"/>
    </source>
</evidence>
<dbReference type="Proteomes" id="UP000610303">
    <property type="component" value="Unassembled WGS sequence"/>
</dbReference>
<dbReference type="Gene3D" id="3.60.110.10">
    <property type="entry name" value="Carbon-nitrogen hydrolase"/>
    <property type="match status" value="1"/>
</dbReference>
<keyword evidence="3" id="KW-0378">Hydrolase</keyword>
<evidence type="ECO:0000259" key="2">
    <source>
        <dbReference type="PROSITE" id="PS50263"/>
    </source>
</evidence>
<gene>
    <name evidence="3" type="ORF">GCM10010196_15050</name>
</gene>
<dbReference type="InterPro" id="IPR003010">
    <property type="entry name" value="C-N_Hydrolase"/>
</dbReference>
<keyword evidence="4" id="KW-1185">Reference proteome</keyword>
<comment type="similarity">
    <text evidence="1">Belongs to the carbon-nitrogen hydrolase superfamily. NIT1/NIT2 family.</text>
</comment>
<reference evidence="3" key="1">
    <citation type="journal article" date="2014" name="Int. J. Syst. Evol. Microbiol.">
        <title>Complete genome sequence of Corynebacterium casei LMG S-19264T (=DSM 44701T), isolated from a smear-ripened cheese.</title>
        <authorList>
            <consortium name="US DOE Joint Genome Institute (JGI-PGF)"/>
            <person name="Walter F."/>
            <person name="Albersmeier A."/>
            <person name="Kalinowski J."/>
            <person name="Ruckert C."/>
        </authorList>
    </citation>
    <scope>NUCLEOTIDE SEQUENCE</scope>
    <source>
        <strain evidence="3">JCM 3346</strain>
    </source>
</reference>
<evidence type="ECO:0000313" key="3">
    <source>
        <dbReference type="EMBL" id="GGR22392.1"/>
    </source>
</evidence>
<dbReference type="SUPFAM" id="SSF56317">
    <property type="entry name" value="Carbon-nitrogen hydrolase"/>
    <property type="match status" value="1"/>
</dbReference>
<dbReference type="CDD" id="cd07581">
    <property type="entry name" value="nitrilase_3"/>
    <property type="match status" value="1"/>
</dbReference>
<dbReference type="InterPro" id="IPR036526">
    <property type="entry name" value="C-N_Hydrolase_sf"/>
</dbReference>
<protein>
    <submittedName>
        <fullName evidence="3">Hydrolase</fullName>
    </submittedName>
</protein>
<reference evidence="3" key="2">
    <citation type="submission" date="2020-09" db="EMBL/GenBank/DDBJ databases">
        <authorList>
            <person name="Sun Q."/>
            <person name="Ohkuma M."/>
        </authorList>
    </citation>
    <scope>NUCLEOTIDE SEQUENCE</scope>
    <source>
        <strain evidence="3">JCM 3346</strain>
    </source>
</reference>
<sequence>MTAGAALGVAVGQFAPVADVAANLAQIERLAQLAVARGAKLVVLPEYAMFFTPELGREMAEAAEPVDGAFVGAFSALAGQLGVHLVAGMLERRDDGRFSNTLVAADADGAVVARYRKQHLYDAFGQRESEHVAAGELAAPELFELDGFTVGMQTCYDLRFPEVTRTLVDAGAELVLVPAEWVRGPLKEHHWRTLATARAIENTVYLAAADQTPPVAVGASLVVDPMGVEIAGLGEEAGVAIAWLERDRLDRVRRVNPALELRRYRVVPR</sequence>
<dbReference type="AlphaFoldDB" id="A0A918F9N7"/>
<dbReference type="GO" id="GO:0016787">
    <property type="term" value="F:hydrolase activity"/>
    <property type="evidence" value="ECO:0007669"/>
    <property type="project" value="UniProtKB-KW"/>
</dbReference>
<dbReference type="RefSeq" id="WP_189084624.1">
    <property type="nucleotide sequence ID" value="NZ_BMRJ01000001.1"/>
</dbReference>
<name>A0A918F9N7_AGRME</name>
<accession>A0A918F9N7</accession>